<dbReference type="EMBL" id="DF144290">
    <property type="protein sequence ID" value="GAA56548.1"/>
    <property type="molecule type" value="Genomic_DNA"/>
</dbReference>
<keyword evidence="2" id="KW-1185">Reference proteome</keyword>
<gene>
    <name evidence="1" type="ORF">CLF_111087</name>
</gene>
<protein>
    <submittedName>
        <fullName evidence="1">Uncharacterized protein</fullName>
    </submittedName>
</protein>
<organism evidence="1 2">
    <name type="scientific">Clonorchis sinensis</name>
    <name type="common">Chinese liver fluke</name>
    <dbReference type="NCBI Taxonomy" id="79923"/>
    <lineage>
        <taxon>Eukaryota</taxon>
        <taxon>Metazoa</taxon>
        <taxon>Spiralia</taxon>
        <taxon>Lophotrochozoa</taxon>
        <taxon>Platyhelminthes</taxon>
        <taxon>Trematoda</taxon>
        <taxon>Digenea</taxon>
        <taxon>Opisthorchiida</taxon>
        <taxon>Opisthorchiata</taxon>
        <taxon>Opisthorchiidae</taxon>
        <taxon>Clonorchis</taxon>
    </lineage>
</organism>
<sequence length="234" mass="26767">MLKTLYANSRGRVKVHGKLSLEFTTSSGVFNFVIGKIMKDSLSVSTAYEVELLPWYSFTVDRHPRSALFAQPHEVWRGVSEGQVISFQRSMKAITSKIDCTGRYVWLSGNFEKGHIYCSAISISTKPWQRNFSRTGRVWDLSQSLEAFSERTYTDSLTFIAFEVNYLVKSRLFISPQQVLFPNTDAHTRTADVAFTDRNAKQTVPPSTGNFVFHIRIYESILRETSLTRMSYSI</sequence>
<evidence type="ECO:0000313" key="1">
    <source>
        <dbReference type="EMBL" id="GAA56548.1"/>
    </source>
</evidence>
<reference key="2">
    <citation type="submission" date="2011-10" db="EMBL/GenBank/DDBJ databases">
        <title>The genome and transcriptome sequence of Clonorchis sinensis provide insights into the carcinogenic liver fluke.</title>
        <authorList>
            <person name="Wang X."/>
            <person name="Huang Y."/>
            <person name="Chen W."/>
            <person name="Liu H."/>
            <person name="Guo L."/>
            <person name="Chen Y."/>
            <person name="Luo F."/>
            <person name="Zhou W."/>
            <person name="Sun J."/>
            <person name="Mao Q."/>
            <person name="Liang P."/>
            <person name="Zhou C."/>
            <person name="Tian Y."/>
            <person name="Men J."/>
            <person name="Lv X."/>
            <person name="Huang L."/>
            <person name="Zhou J."/>
            <person name="Hu Y."/>
            <person name="Li R."/>
            <person name="Zhang F."/>
            <person name="Lei H."/>
            <person name="Li X."/>
            <person name="Hu X."/>
            <person name="Liang C."/>
            <person name="Xu J."/>
            <person name="Wu Z."/>
            <person name="Yu X."/>
        </authorList>
    </citation>
    <scope>NUCLEOTIDE SEQUENCE</scope>
    <source>
        <strain>Henan</strain>
    </source>
</reference>
<dbReference type="AlphaFoldDB" id="G7YUB8"/>
<evidence type="ECO:0000313" key="2">
    <source>
        <dbReference type="Proteomes" id="UP000008909"/>
    </source>
</evidence>
<proteinExistence type="predicted"/>
<name>G7YUB8_CLOSI</name>
<reference evidence="1" key="1">
    <citation type="journal article" date="2011" name="Genome Biol.">
        <title>The draft genome of the carcinogenic human liver fluke Clonorchis sinensis.</title>
        <authorList>
            <person name="Wang X."/>
            <person name="Chen W."/>
            <person name="Huang Y."/>
            <person name="Sun J."/>
            <person name="Men J."/>
            <person name="Liu H."/>
            <person name="Luo F."/>
            <person name="Guo L."/>
            <person name="Lv X."/>
            <person name="Deng C."/>
            <person name="Zhou C."/>
            <person name="Fan Y."/>
            <person name="Li X."/>
            <person name="Huang L."/>
            <person name="Hu Y."/>
            <person name="Liang C."/>
            <person name="Hu X."/>
            <person name="Xu J."/>
            <person name="Yu X."/>
        </authorList>
    </citation>
    <scope>NUCLEOTIDE SEQUENCE [LARGE SCALE GENOMIC DNA]</scope>
    <source>
        <strain evidence="1">Henan</strain>
    </source>
</reference>
<accession>G7YUB8</accession>
<dbReference type="Proteomes" id="UP000008909">
    <property type="component" value="Unassembled WGS sequence"/>
</dbReference>